<accession>D8UKL3</accession>
<name>D8UKL3_VOLCA</name>
<evidence type="ECO:0000313" key="2">
    <source>
        <dbReference type="EMBL" id="EFJ39734.1"/>
    </source>
</evidence>
<dbReference type="AlphaFoldDB" id="D8UKL3"/>
<feature type="region of interest" description="Disordered" evidence="1">
    <location>
        <begin position="343"/>
        <end position="379"/>
    </location>
</feature>
<dbReference type="KEGG" id="vcn:VOLCADRAFT_100602"/>
<proteinExistence type="predicted"/>
<feature type="region of interest" description="Disordered" evidence="1">
    <location>
        <begin position="51"/>
        <end position="72"/>
    </location>
</feature>
<feature type="compositionally biased region" description="Basic and acidic residues" evidence="1">
    <location>
        <begin position="369"/>
        <end position="378"/>
    </location>
</feature>
<feature type="region of interest" description="Disordered" evidence="1">
    <location>
        <begin position="393"/>
        <end position="430"/>
    </location>
</feature>
<dbReference type="EMBL" id="GL378450">
    <property type="protein sequence ID" value="EFJ39734.1"/>
    <property type="molecule type" value="Genomic_DNA"/>
</dbReference>
<dbReference type="Proteomes" id="UP000001058">
    <property type="component" value="Unassembled WGS sequence"/>
</dbReference>
<dbReference type="InParanoid" id="D8UKL3"/>
<keyword evidence="3" id="KW-1185">Reference proteome</keyword>
<dbReference type="GeneID" id="9626095"/>
<feature type="compositionally biased region" description="Low complexity" evidence="1">
    <location>
        <begin position="305"/>
        <end position="318"/>
    </location>
</feature>
<organism evidence="3">
    <name type="scientific">Volvox carteri f. nagariensis</name>
    <dbReference type="NCBI Taxonomy" id="3068"/>
    <lineage>
        <taxon>Eukaryota</taxon>
        <taxon>Viridiplantae</taxon>
        <taxon>Chlorophyta</taxon>
        <taxon>core chlorophytes</taxon>
        <taxon>Chlorophyceae</taxon>
        <taxon>CS clade</taxon>
        <taxon>Chlamydomonadales</taxon>
        <taxon>Volvocaceae</taxon>
        <taxon>Volvox</taxon>
    </lineage>
</organism>
<evidence type="ECO:0000313" key="3">
    <source>
        <dbReference type="Proteomes" id="UP000001058"/>
    </source>
</evidence>
<protein>
    <submittedName>
        <fullName evidence="2">Uncharacterized protein</fullName>
    </submittedName>
</protein>
<feature type="region of interest" description="Disordered" evidence="1">
    <location>
        <begin position="233"/>
        <end position="318"/>
    </location>
</feature>
<evidence type="ECO:0000256" key="1">
    <source>
        <dbReference type="SAM" id="MobiDB-lite"/>
    </source>
</evidence>
<feature type="compositionally biased region" description="Low complexity" evidence="1">
    <location>
        <begin position="261"/>
        <end position="273"/>
    </location>
</feature>
<reference evidence="2 3" key="1">
    <citation type="journal article" date="2010" name="Science">
        <title>Genomic analysis of organismal complexity in the multicellular green alga Volvox carteri.</title>
        <authorList>
            <person name="Prochnik S.E."/>
            <person name="Umen J."/>
            <person name="Nedelcu A.M."/>
            <person name="Hallmann A."/>
            <person name="Miller S.M."/>
            <person name="Nishii I."/>
            <person name="Ferris P."/>
            <person name="Kuo A."/>
            <person name="Mitros T."/>
            <person name="Fritz-Laylin L.K."/>
            <person name="Hellsten U."/>
            <person name="Chapman J."/>
            <person name="Simakov O."/>
            <person name="Rensing S.A."/>
            <person name="Terry A."/>
            <person name="Pangilinan J."/>
            <person name="Kapitonov V."/>
            <person name="Jurka J."/>
            <person name="Salamov A."/>
            <person name="Shapiro H."/>
            <person name="Schmutz J."/>
            <person name="Grimwood J."/>
            <person name="Lindquist E."/>
            <person name="Lucas S."/>
            <person name="Grigoriev I.V."/>
            <person name="Schmitt R."/>
            <person name="Kirk D."/>
            <person name="Rokhsar D.S."/>
        </authorList>
    </citation>
    <scope>NUCLEOTIDE SEQUENCE [LARGE SCALE GENOMIC DNA]</scope>
    <source>
        <strain evidence="3">f. Nagariensis / Eve</strain>
    </source>
</reference>
<gene>
    <name evidence="2" type="ORF">VOLCADRAFT_100602</name>
</gene>
<dbReference type="RefSeq" id="XP_002959197.1">
    <property type="nucleotide sequence ID" value="XM_002959151.1"/>
</dbReference>
<sequence>MYSHAWTSQSHSMCSITAAGSPSELVPVWESPPLCFSPSLVDRLWAGRASVDSGGNSGNRPTPRGGLHHPFGNLRHHELRQQLQQQHQCEWKRSNAGARSPGCHVVQQQARSLKADRPSSRLEAVGVSLSTRPPAPADQVADAGVNPNSAQDAAAAAASADRRAISCPSATATGSDAAVDSSAFQLQLIPAAAAAAVNHMPPSPCMALVAAAAAETAAPRALGAATVSATAAAPSAGASGGSSTGSCSPGDAKVAALPSGPTATATQQQQQPASRVGGLPPPSSPSPHESVAAATREENHHLSQPSDPTAPTAPASCPAAAGGFDGGGALLISCGDLPWALATTAPPQQPVSEPSFGPDPTTTKTTRPLRHEQQHQEEGGQLMMSRLSTSALALPASGSGGGRDNDPRVTTVGGSGGHVAPSDSPMSQASTEWEPVWGRGECSPPSPLAAAAAATGWSAVSLWGPPVGSAEGAGLSRALVSIFGGGGGGDPRTRWWGTLGGGGGSFHDVGHDVRRNRRQQYGNHGPARQQRDAAMSAAAADLLHTPHTGPQCCLSFPQATPPPACVKL</sequence>